<dbReference type="InterPro" id="IPR010624">
    <property type="entry name" value="KaiC_dom"/>
</dbReference>
<dbReference type="EC" id="2.7.11.1" evidence="1"/>
<proteinExistence type="predicted"/>
<keyword evidence="5 9" id="KW-0418">Kinase</keyword>
<dbReference type="Gene3D" id="3.40.50.300">
    <property type="entry name" value="P-loop containing nucleotide triphosphate hydrolases"/>
    <property type="match status" value="2"/>
</dbReference>
<accession>A0A132BQE0</accession>
<feature type="domain" description="KaiC" evidence="8">
    <location>
        <begin position="7"/>
        <end position="250"/>
    </location>
</feature>
<evidence type="ECO:0000256" key="5">
    <source>
        <dbReference type="ARBA" id="ARBA00022777"/>
    </source>
</evidence>
<dbReference type="PIRSF" id="PIRSF039117">
    <property type="entry name" value="KaiC"/>
    <property type="match status" value="1"/>
</dbReference>
<dbReference type="PROSITE" id="PS51146">
    <property type="entry name" value="KAIC"/>
    <property type="match status" value="2"/>
</dbReference>
<keyword evidence="10" id="KW-1185">Reference proteome</keyword>
<feature type="domain" description="KaiC" evidence="8">
    <location>
        <begin position="251"/>
        <end position="483"/>
    </location>
</feature>
<dbReference type="EMBL" id="LPUY01000138">
    <property type="protein sequence ID" value="KUP90564.1"/>
    <property type="molecule type" value="Genomic_DNA"/>
</dbReference>
<keyword evidence="6" id="KW-0378">Hydrolase</keyword>
<dbReference type="PANTHER" id="PTHR42926:SF1">
    <property type="entry name" value="CIRCADIAN CLOCK OSCILLATOR PROTEIN KAIC 1"/>
    <property type="match status" value="1"/>
</dbReference>
<dbReference type="Pfam" id="PF06745">
    <property type="entry name" value="ATPase"/>
    <property type="match status" value="2"/>
</dbReference>
<comment type="caution">
    <text evidence="9">The sequence shown here is derived from an EMBL/GenBank/DDBJ whole genome shotgun (WGS) entry which is preliminary data.</text>
</comment>
<dbReference type="GO" id="GO:0004674">
    <property type="term" value="F:protein serine/threonine kinase activity"/>
    <property type="evidence" value="ECO:0007669"/>
    <property type="project" value="UniProtKB-EC"/>
</dbReference>
<dbReference type="GO" id="GO:0005524">
    <property type="term" value="F:ATP binding"/>
    <property type="evidence" value="ECO:0007669"/>
    <property type="project" value="InterPro"/>
</dbReference>
<dbReference type="AlphaFoldDB" id="A0A132BQE0"/>
<dbReference type="PANTHER" id="PTHR42926">
    <property type="match status" value="1"/>
</dbReference>
<evidence type="ECO:0000256" key="1">
    <source>
        <dbReference type="ARBA" id="ARBA00012513"/>
    </source>
</evidence>
<dbReference type="InterPro" id="IPR013503">
    <property type="entry name" value="Circadian_KaiC_bact"/>
</dbReference>
<dbReference type="GO" id="GO:0042752">
    <property type="term" value="P:regulation of circadian rhythm"/>
    <property type="evidence" value="ECO:0007669"/>
    <property type="project" value="InterPro"/>
</dbReference>
<dbReference type="GO" id="GO:0006355">
    <property type="term" value="P:regulation of DNA-templated transcription"/>
    <property type="evidence" value="ECO:0007669"/>
    <property type="project" value="InterPro"/>
</dbReference>
<dbReference type="OrthoDB" id="9787927at2"/>
<dbReference type="InterPro" id="IPR051347">
    <property type="entry name" value="Circadian_clock_KaiC-rel"/>
</dbReference>
<organism evidence="9 10">
    <name type="scientific">Tritonibacter horizontis</name>
    <dbReference type="NCBI Taxonomy" id="1768241"/>
    <lineage>
        <taxon>Bacteria</taxon>
        <taxon>Pseudomonadati</taxon>
        <taxon>Pseudomonadota</taxon>
        <taxon>Alphaproteobacteria</taxon>
        <taxon>Rhodobacterales</taxon>
        <taxon>Paracoccaceae</taxon>
        <taxon>Tritonibacter</taxon>
    </lineage>
</organism>
<dbReference type="GO" id="GO:0000287">
    <property type="term" value="F:magnesium ion binding"/>
    <property type="evidence" value="ECO:0007669"/>
    <property type="project" value="InterPro"/>
</dbReference>
<dbReference type="RefSeq" id="WP_068248868.1">
    <property type="nucleotide sequence ID" value="NZ_LPUY01000138.1"/>
</dbReference>
<feature type="region of interest" description="Disordered" evidence="7">
    <location>
        <begin position="1"/>
        <end position="21"/>
    </location>
</feature>
<protein>
    <recommendedName>
        <fullName evidence="1">non-specific serine/threonine protein kinase</fullName>
        <ecNumber evidence="1">2.7.11.1</ecNumber>
    </recommendedName>
</protein>
<evidence type="ECO:0000313" key="10">
    <source>
        <dbReference type="Proteomes" id="UP000068382"/>
    </source>
</evidence>
<evidence type="ECO:0000256" key="4">
    <source>
        <dbReference type="ARBA" id="ARBA00022737"/>
    </source>
</evidence>
<evidence type="ECO:0000313" key="9">
    <source>
        <dbReference type="EMBL" id="KUP90564.1"/>
    </source>
</evidence>
<dbReference type="GO" id="GO:0003677">
    <property type="term" value="F:DNA binding"/>
    <property type="evidence" value="ECO:0007669"/>
    <property type="project" value="InterPro"/>
</dbReference>
<dbReference type="PATRIC" id="fig|1768241.3.peg.4627"/>
<keyword evidence="2" id="KW-0597">Phosphoprotein</keyword>
<dbReference type="NCBIfam" id="NF006799">
    <property type="entry name" value="PRK09302.1"/>
    <property type="match status" value="1"/>
</dbReference>
<dbReference type="PRINTS" id="PR01874">
    <property type="entry name" value="DNAREPAIRADA"/>
</dbReference>
<evidence type="ECO:0000256" key="2">
    <source>
        <dbReference type="ARBA" id="ARBA00022553"/>
    </source>
</evidence>
<dbReference type="InterPro" id="IPR027417">
    <property type="entry name" value="P-loop_NTPase"/>
</dbReference>
<dbReference type="NCBIfam" id="TIGR02655">
    <property type="entry name" value="circ_KaiC"/>
    <property type="match status" value="1"/>
</dbReference>
<sequence>MKRAALHPMTTGVPGLDEITDGGLPRGRTTLVAGTAGSGKTVLALQFIYTGIQEFNEPGVVVTFEESPDELKRNVFSLGWDLDALEDAGTLAFVDASPEPGEEIVESGSYDLTALLARIEYAVTRTGAKRVVLDAIGSIFPQFKDPTVVRRELHRIAGGLRILGVTALMTIERSDEYGPIARFSVEEFVADNVIILRNQLEQEKRRRTIEVLKIRGASHRKGEFPFTINRPTGLTIVPLTSIMLTQPSTDIRISSGNAELDEMCGGGMMQNSIILISGATGTGKTLMSTEFTKAAITNGQRALVFAYEESREQLFRNALSWGVDYQAAEDAGLLKVICRYPETMGLEEHLIVMQEAIEEFQPDRIAVDSMSALERGATVKSFREFVIGITGHIKAKGMAGLFTNTTSMLVGGESITETHISTITDSIILLRYVELFGEMRRGLAVLKMRGSQHDKEIREYTIGNDGMTILGQFLGVNGILSGVPVVSVVGEKDRLTSMFSDANGAGE</sequence>
<dbReference type="Proteomes" id="UP000068382">
    <property type="component" value="Unassembled WGS sequence"/>
</dbReference>
<dbReference type="GO" id="GO:0016787">
    <property type="term" value="F:hydrolase activity"/>
    <property type="evidence" value="ECO:0007669"/>
    <property type="project" value="UniProtKB-KW"/>
</dbReference>
<name>A0A132BQE0_9RHOB</name>
<reference evidence="9 10" key="1">
    <citation type="submission" date="2015-12" db="EMBL/GenBank/DDBJ databases">
        <title>Genome sequence of the marine Rhodobacteraceae strain O3.65, Candidatus Tritonibacter horizontis.</title>
        <authorList>
            <person name="Poehlein A."/>
            <person name="Giebel H.A."/>
            <person name="Voget S."/>
            <person name="Brinkhoff T."/>
        </authorList>
    </citation>
    <scope>NUCLEOTIDE SEQUENCE [LARGE SCALE GENOMIC DNA]</scope>
    <source>
        <strain evidence="9 10">O3.65</strain>
    </source>
</reference>
<evidence type="ECO:0000256" key="6">
    <source>
        <dbReference type="ARBA" id="ARBA00022801"/>
    </source>
</evidence>
<evidence type="ECO:0000256" key="7">
    <source>
        <dbReference type="SAM" id="MobiDB-lite"/>
    </source>
</evidence>
<gene>
    <name evidence="9" type="primary">kaiC</name>
    <name evidence="9" type="ORF">TRIHO_44290</name>
</gene>
<keyword evidence="3 9" id="KW-0808">Transferase</keyword>
<evidence type="ECO:0000256" key="3">
    <source>
        <dbReference type="ARBA" id="ARBA00022679"/>
    </source>
</evidence>
<dbReference type="InterPro" id="IPR014774">
    <property type="entry name" value="KaiC-like_dom"/>
</dbReference>
<evidence type="ECO:0000259" key="8">
    <source>
        <dbReference type="PROSITE" id="PS51146"/>
    </source>
</evidence>
<dbReference type="InterPro" id="IPR030665">
    <property type="entry name" value="KaiC"/>
</dbReference>
<dbReference type="SUPFAM" id="SSF52540">
    <property type="entry name" value="P-loop containing nucleoside triphosphate hydrolases"/>
    <property type="match status" value="2"/>
</dbReference>
<keyword evidence="4" id="KW-0677">Repeat</keyword>